<dbReference type="AlphaFoldDB" id="A0A5J4VH05"/>
<dbReference type="Proteomes" id="UP000324800">
    <property type="component" value="Unassembled WGS sequence"/>
</dbReference>
<protein>
    <submittedName>
        <fullName evidence="1">Uncharacterized protein</fullName>
    </submittedName>
</protein>
<accession>A0A5J4VH05</accession>
<reference evidence="1 2" key="1">
    <citation type="submission" date="2019-03" db="EMBL/GenBank/DDBJ databases">
        <title>Single cell metagenomics reveals metabolic interactions within the superorganism composed of flagellate Streblomastix strix and complex community of Bacteroidetes bacteria on its surface.</title>
        <authorList>
            <person name="Treitli S.C."/>
            <person name="Kolisko M."/>
            <person name="Husnik F."/>
            <person name="Keeling P."/>
            <person name="Hampl V."/>
        </authorList>
    </citation>
    <scope>NUCLEOTIDE SEQUENCE [LARGE SCALE GENOMIC DNA]</scope>
    <source>
        <strain evidence="1">ST1C</strain>
    </source>
</reference>
<proteinExistence type="predicted"/>
<name>A0A5J4VH05_9EUKA</name>
<dbReference type="EMBL" id="SNRW01007086">
    <property type="protein sequence ID" value="KAA6381871.1"/>
    <property type="molecule type" value="Genomic_DNA"/>
</dbReference>
<sequence length="74" mass="8612">MLMFLLFADDALFTYDLGLSGRIEDGDYYEDYCDSGVFYEMGDCFQDETILVADFGREELIITQCFDEDFDLLI</sequence>
<evidence type="ECO:0000313" key="1">
    <source>
        <dbReference type="EMBL" id="KAA6381871.1"/>
    </source>
</evidence>
<comment type="caution">
    <text evidence="1">The sequence shown here is derived from an EMBL/GenBank/DDBJ whole genome shotgun (WGS) entry which is preliminary data.</text>
</comment>
<evidence type="ECO:0000313" key="2">
    <source>
        <dbReference type="Proteomes" id="UP000324800"/>
    </source>
</evidence>
<gene>
    <name evidence="1" type="ORF">EZS28_022603</name>
</gene>
<organism evidence="1 2">
    <name type="scientific">Streblomastix strix</name>
    <dbReference type="NCBI Taxonomy" id="222440"/>
    <lineage>
        <taxon>Eukaryota</taxon>
        <taxon>Metamonada</taxon>
        <taxon>Preaxostyla</taxon>
        <taxon>Oxymonadida</taxon>
        <taxon>Streblomastigidae</taxon>
        <taxon>Streblomastix</taxon>
    </lineage>
</organism>